<reference evidence="1 2" key="1">
    <citation type="submission" date="2024-02" db="EMBL/GenBank/DDBJ databases">
        <title>Expansion and revision of Xanthobacter and proposal of Roseixanthobacter gen. nov.</title>
        <authorList>
            <person name="Soltysiak M.P.M."/>
            <person name="Jalihal A."/>
            <person name="Ory A."/>
            <person name="Chrisophersen C."/>
            <person name="Lee A.D."/>
            <person name="Boulton J."/>
            <person name="Springer M."/>
        </authorList>
    </citation>
    <scope>NUCLEOTIDE SEQUENCE [LARGE SCALE GENOMIC DNA]</scope>
    <source>
        <strain evidence="1 2">CB5</strain>
    </source>
</reference>
<gene>
    <name evidence="1" type="ORF">V5F30_07265</name>
</gene>
<protein>
    <submittedName>
        <fullName evidence="1">Uncharacterized protein</fullName>
    </submittedName>
</protein>
<dbReference type="EMBL" id="JBAFUR010000001">
    <property type="protein sequence ID" value="MFG1251995.1"/>
    <property type="molecule type" value="Genomic_DNA"/>
</dbReference>
<dbReference type="RefSeq" id="WP_051679240.1">
    <property type="nucleotide sequence ID" value="NZ_JBAFUR010000001.1"/>
</dbReference>
<organism evidence="1 2">
    <name type="scientific">Xanthobacter aminoxidans</name>
    <dbReference type="NCBI Taxonomy" id="186280"/>
    <lineage>
        <taxon>Bacteria</taxon>
        <taxon>Pseudomonadati</taxon>
        <taxon>Pseudomonadota</taxon>
        <taxon>Alphaproteobacteria</taxon>
        <taxon>Hyphomicrobiales</taxon>
        <taxon>Xanthobacteraceae</taxon>
        <taxon>Xanthobacter</taxon>
    </lineage>
</organism>
<dbReference type="Pfam" id="PF21973">
    <property type="entry name" value="DUF6925"/>
    <property type="match status" value="1"/>
</dbReference>
<comment type="caution">
    <text evidence="1">The sequence shown here is derived from an EMBL/GenBank/DDBJ whole genome shotgun (WGS) entry which is preliminary data.</text>
</comment>
<evidence type="ECO:0000313" key="1">
    <source>
        <dbReference type="EMBL" id="MFG1251995.1"/>
    </source>
</evidence>
<sequence length="247" mass="26358">MSDNVFDATAAHIRDPYCGFSLGIFGAIAEFMRDPAEAAEVWEGPDSLSLLTTRGGLRFHDHPQAVLVDYRMPSRHVERRIPARAVCLPTTLAGRAGRGVLTEVGTDADALREEDRDAVLFDLGIGLGSVEACIRTGAPDLLAILRAGEGRPVFEVPGLMPALVAHGPHRVFISALARIEVFSPIPPPDGRSPDGPHTHVLPRLLAHQRTHAANVPIPEGWVPCFSIHPPAAPDADGVADTETGACF</sequence>
<accession>A0ABW6ZDX7</accession>
<dbReference type="InterPro" id="IPR053838">
    <property type="entry name" value="DUF6925"/>
</dbReference>
<evidence type="ECO:0000313" key="2">
    <source>
        <dbReference type="Proteomes" id="UP001604043"/>
    </source>
</evidence>
<name>A0ABW6ZDX7_9HYPH</name>
<keyword evidence="2" id="KW-1185">Reference proteome</keyword>
<dbReference type="Proteomes" id="UP001604043">
    <property type="component" value="Unassembled WGS sequence"/>
</dbReference>
<proteinExistence type="predicted"/>